<dbReference type="InterPro" id="IPR029044">
    <property type="entry name" value="Nucleotide-diphossugar_trans"/>
</dbReference>
<sequence length="337" mass="39041">MEKKVSIITPCLNGEKFAQRYLESVLNQTYKNIELIFINDGSTDKTEAVVKSYINKFQQNGMNLTYIFQENAGQAAALNVGLKLFTGEYLTWPDSDDFLSIDSIEKKVDFLEKNKQYGLVRTDAYIFNEGEIIKSIGTIAGKNPNRFNENIFEDLLSEDTYCWNGCYMLRTSAFLDVNPKGEIYASTAGQNFQMLLPIAYKYKCGYIDESLYNYVVRNDSHSHLDENINLQTSLMKNSNHENILLNVINSMEVDKAFYSEVIIAKYARRKMALALTYKNKEILVQQYEVLRKMGLLNMEDKITYARGLSFVFNLFYRIISKTTRIVRNVSKQLPWRY</sequence>
<evidence type="ECO:0000259" key="1">
    <source>
        <dbReference type="Pfam" id="PF00535"/>
    </source>
</evidence>
<dbReference type="PANTHER" id="PTHR22916">
    <property type="entry name" value="GLYCOSYLTRANSFERASE"/>
    <property type="match status" value="1"/>
</dbReference>
<dbReference type="Proteomes" id="UP000287872">
    <property type="component" value="Unassembled WGS sequence"/>
</dbReference>
<dbReference type="CDD" id="cd00761">
    <property type="entry name" value="Glyco_tranf_GTA_type"/>
    <property type="match status" value="1"/>
</dbReference>
<feature type="domain" description="Glycosyltransferase 2-like" evidence="1">
    <location>
        <begin position="6"/>
        <end position="174"/>
    </location>
</feature>
<protein>
    <recommendedName>
        <fullName evidence="1">Glycosyltransferase 2-like domain-containing protein</fullName>
    </recommendedName>
</protein>
<dbReference type="PANTHER" id="PTHR22916:SF3">
    <property type="entry name" value="UDP-GLCNAC:BETAGAL BETA-1,3-N-ACETYLGLUCOSAMINYLTRANSFERASE-LIKE PROTEIN 1"/>
    <property type="match status" value="1"/>
</dbReference>
<keyword evidence="3" id="KW-1185">Reference proteome</keyword>
<organism evidence="2 3">
    <name type="scientific">Clostridium tagluense</name>
    <dbReference type="NCBI Taxonomy" id="360422"/>
    <lineage>
        <taxon>Bacteria</taxon>
        <taxon>Bacillati</taxon>
        <taxon>Bacillota</taxon>
        <taxon>Clostridia</taxon>
        <taxon>Eubacteriales</taxon>
        <taxon>Clostridiaceae</taxon>
        <taxon>Clostridium</taxon>
    </lineage>
</organism>
<reference evidence="2 3" key="1">
    <citation type="submission" date="2018-11" db="EMBL/GenBank/DDBJ databases">
        <title>Genome sequencing and assembly of Clostridium tagluense strain A121.</title>
        <authorList>
            <person name="Murakami T."/>
            <person name="Segawa T."/>
            <person name="Shcherbakova V.A."/>
            <person name="Mori H."/>
            <person name="Yoshimura Y."/>
        </authorList>
    </citation>
    <scope>NUCLEOTIDE SEQUENCE [LARGE SCALE GENOMIC DNA]</scope>
    <source>
        <strain evidence="2 3">A121</strain>
    </source>
</reference>
<proteinExistence type="predicted"/>
<gene>
    <name evidence="2" type="ORF">Ctaglu_26040</name>
</gene>
<dbReference type="OrthoDB" id="9785185at2"/>
<dbReference type="InterPro" id="IPR001173">
    <property type="entry name" value="Glyco_trans_2-like"/>
</dbReference>
<accession>A0A401UNA1</accession>
<dbReference type="Gene3D" id="3.90.550.10">
    <property type="entry name" value="Spore Coat Polysaccharide Biosynthesis Protein SpsA, Chain A"/>
    <property type="match status" value="1"/>
</dbReference>
<name>A0A401UNA1_9CLOT</name>
<dbReference type="AlphaFoldDB" id="A0A401UNA1"/>
<dbReference type="GO" id="GO:0016758">
    <property type="term" value="F:hexosyltransferase activity"/>
    <property type="evidence" value="ECO:0007669"/>
    <property type="project" value="UniProtKB-ARBA"/>
</dbReference>
<dbReference type="EMBL" id="BHYK01000014">
    <property type="protein sequence ID" value="GCD10981.1"/>
    <property type="molecule type" value="Genomic_DNA"/>
</dbReference>
<dbReference type="SUPFAM" id="SSF53448">
    <property type="entry name" value="Nucleotide-diphospho-sugar transferases"/>
    <property type="match status" value="1"/>
</dbReference>
<evidence type="ECO:0000313" key="2">
    <source>
        <dbReference type="EMBL" id="GCD10981.1"/>
    </source>
</evidence>
<evidence type="ECO:0000313" key="3">
    <source>
        <dbReference type="Proteomes" id="UP000287872"/>
    </source>
</evidence>
<comment type="caution">
    <text evidence="2">The sequence shown here is derived from an EMBL/GenBank/DDBJ whole genome shotgun (WGS) entry which is preliminary data.</text>
</comment>
<dbReference type="Pfam" id="PF00535">
    <property type="entry name" value="Glycos_transf_2"/>
    <property type="match status" value="1"/>
</dbReference>
<dbReference type="RefSeq" id="WP_125002377.1">
    <property type="nucleotide sequence ID" value="NZ_BHYK01000014.1"/>
</dbReference>